<name>K9UCA5_CHAP6</name>
<dbReference type="GO" id="GO:0008270">
    <property type="term" value="F:zinc ion binding"/>
    <property type="evidence" value="ECO:0007669"/>
    <property type="project" value="InterPro"/>
</dbReference>
<dbReference type="EMBL" id="CP003600">
    <property type="protein sequence ID" value="AFY92460.1"/>
    <property type="molecule type" value="Genomic_DNA"/>
</dbReference>
<reference evidence="4 5" key="1">
    <citation type="submission" date="2012-05" db="EMBL/GenBank/DDBJ databases">
        <title>Finished chromosome of genome of Chamaesiphon sp. PCC 6605.</title>
        <authorList>
            <consortium name="US DOE Joint Genome Institute"/>
            <person name="Gugger M."/>
            <person name="Coursin T."/>
            <person name="Rippka R."/>
            <person name="Tandeau De Marsac N."/>
            <person name="Huntemann M."/>
            <person name="Wei C.-L."/>
            <person name="Han J."/>
            <person name="Detter J.C."/>
            <person name="Han C."/>
            <person name="Tapia R."/>
            <person name="Chen A."/>
            <person name="Kyrpides N."/>
            <person name="Mavromatis K."/>
            <person name="Markowitz V."/>
            <person name="Szeto E."/>
            <person name="Ivanova N."/>
            <person name="Pagani I."/>
            <person name="Pati A."/>
            <person name="Goodwin L."/>
            <person name="Nordberg H.P."/>
            <person name="Cantor M.N."/>
            <person name="Hua S.X."/>
            <person name="Woyke T."/>
            <person name="Kerfeld C.A."/>
        </authorList>
    </citation>
    <scope>NUCLEOTIDE SEQUENCE [LARGE SCALE GENOMIC DNA]</scope>
    <source>
        <strain evidence="5">ATCC 27169 / PCC 6605</strain>
    </source>
</reference>
<dbReference type="GO" id="GO:0003676">
    <property type="term" value="F:nucleic acid binding"/>
    <property type="evidence" value="ECO:0007669"/>
    <property type="project" value="InterPro"/>
</dbReference>
<dbReference type="Proteomes" id="UP000010366">
    <property type="component" value="Chromosome"/>
</dbReference>
<dbReference type="RefSeq" id="WP_015158644.1">
    <property type="nucleotide sequence ID" value="NC_019697.1"/>
</dbReference>
<dbReference type="AlphaFoldDB" id="K9UCA5"/>
<dbReference type="STRING" id="1173020.Cha6605_1254"/>
<dbReference type="Pfam" id="PF08797">
    <property type="entry name" value="HIRAN"/>
    <property type="match status" value="1"/>
</dbReference>
<dbReference type="SMART" id="SM00910">
    <property type="entry name" value="HIRAN"/>
    <property type="match status" value="1"/>
</dbReference>
<protein>
    <submittedName>
        <fullName evidence="4">HIRAN domain-containing protein</fullName>
    </submittedName>
</protein>
<dbReference type="HOGENOM" id="CLU_088912_0_0_3"/>
<evidence type="ECO:0000313" key="4">
    <source>
        <dbReference type="EMBL" id="AFY92460.1"/>
    </source>
</evidence>
<proteinExistence type="predicted"/>
<evidence type="ECO:0000313" key="5">
    <source>
        <dbReference type="Proteomes" id="UP000010366"/>
    </source>
</evidence>
<dbReference type="KEGG" id="cmp:Cha6605_1254"/>
<sequence>MKTLFLTWQDAVSRAWFPIGKLTYDGQRYGFVYIQGALQAQLSANFRPLLAFPEFDRAYTSIELFWPFANRLLNKSRPEYPEFIDWLNLDSNGNPASIDPITLLGRSGGKRVTDSLEVFSMPERNAAGEYEMHFFTHGLRHYPASAQQRAAECVIGEELMLMHDIQNEYDANALMLRTIDRHNIGFCPRYLVKDFFQLVGKQPQAVKVVVEKVNPAPTPLQFRLLCKLTAKWTQEFQPFSGDEYQSIVPTPTLAECC</sequence>
<dbReference type="Gene3D" id="3.30.70.2330">
    <property type="match status" value="1"/>
</dbReference>
<feature type="domain" description="HIRAN" evidence="3">
    <location>
        <begin position="129"/>
        <end position="232"/>
    </location>
</feature>
<organism evidence="4 5">
    <name type="scientific">Chamaesiphon minutus (strain ATCC 27169 / PCC 6605)</name>
    <dbReference type="NCBI Taxonomy" id="1173020"/>
    <lineage>
        <taxon>Bacteria</taxon>
        <taxon>Bacillati</taxon>
        <taxon>Cyanobacteriota</taxon>
        <taxon>Cyanophyceae</taxon>
        <taxon>Gomontiellales</taxon>
        <taxon>Chamaesiphonaceae</taxon>
        <taxon>Chamaesiphon</taxon>
    </lineage>
</organism>
<accession>K9UCA5</accession>
<evidence type="ECO:0000256" key="1">
    <source>
        <dbReference type="ARBA" id="ARBA00022723"/>
    </source>
</evidence>
<dbReference type="eggNOG" id="ENOG502Z9DM">
    <property type="taxonomic scope" value="Bacteria"/>
</dbReference>
<dbReference type="GO" id="GO:0016818">
    <property type="term" value="F:hydrolase activity, acting on acid anhydrides, in phosphorus-containing anhydrides"/>
    <property type="evidence" value="ECO:0007669"/>
    <property type="project" value="InterPro"/>
</dbReference>
<gene>
    <name evidence="4" type="ORF">Cha6605_1254</name>
</gene>
<evidence type="ECO:0000259" key="3">
    <source>
        <dbReference type="SMART" id="SM00910"/>
    </source>
</evidence>
<keyword evidence="1" id="KW-0479">Metal-binding</keyword>
<dbReference type="OrthoDB" id="452395at2"/>
<dbReference type="SMR" id="K9UCA5"/>
<keyword evidence="5" id="KW-1185">Reference proteome</keyword>
<evidence type="ECO:0000256" key="2">
    <source>
        <dbReference type="ARBA" id="ARBA00022801"/>
    </source>
</evidence>
<keyword evidence="2" id="KW-0378">Hydrolase</keyword>
<dbReference type="InterPro" id="IPR014905">
    <property type="entry name" value="HIRAN"/>
</dbReference>